<dbReference type="Pfam" id="PF00078">
    <property type="entry name" value="RVT_1"/>
    <property type="match status" value="1"/>
</dbReference>
<dbReference type="InterPro" id="IPR053134">
    <property type="entry name" value="RNA-dir_DNA_polymerase"/>
</dbReference>
<gene>
    <name evidence="2" type="ORF">M153_2360001141</name>
</gene>
<organism evidence="2 3">
    <name type="scientific">Pseudoloma neurophilia</name>
    <dbReference type="NCBI Taxonomy" id="146866"/>
    <lineage>
        <taxon>Eukaryota</taxon>
        <taxon>Fungi</taxon>
        <taxon>Fungi incertae sedis</taxon>
        <taxon>Microsporidia</taxon>
        <taxon>Pseudoloma</taxon>
    </lineage>
</organism>
<dbReference type="OrthoDB" id="3250101at2759"/>
<dbReference type="EMBL" id="LGUB01000065">
    <property type="protein sequence ID" value="KRH94500.1"/>
    <property type="molecule type" value="Genomic_DNA"/>
</dbReference>
<dbReference type="PANTHER" id="PTHR24559">
    <property type="entry name" value="TRANSPOSON TY3-I GAG-POL POLYPROTEIN"/>
    <property type="match status" value="1"/>
</dbReference>
<feature type="domain" description="Reverse transcriptase" evidence="1">
    <location>
        <begin position="11"/>
        <end position="88"/>
    </location>
</feature>
<dbReference type="InterPro" id="IPR043502">
    <property type="entry name" value="DNA/RNA_pol_sf"/>
</dbReference>
<sequence>MLLHVLSKKLNGDLRLINDFCALNQVSFTSEYFFPGITDAFHKIKGAKVFSKLDLEKGSYQIEISALDRHKTAFTRPFGKYEFNRVPF</sequence>
<dbReference type="InterPro" id="IPR000477">
    <property type="entry name" value="RT_dom"/>
</dbReference>
<dbReference type="PANTHER" id="PTHR24559:SF444">
    <property type="entry name" value="REVERSE TRANSCRIPTASE DOMAIN-CONTAINING PROTEIN"/>
    <property type="match status" value="1"/>
</dbReference>
<dbReference type="SUPFAM" id="SSF56672">
    <property type="entry name" value="DNA/RNA polymerases"/>
    <property type="match status" value="1"/>
</dbReference>
<dbReference type="Proteomes" id="UP000051530">
    <property type="component" value="Unassembled WGS sequence"/>
</dbReference>
<keyword evidence="3" id="KW-1185">Reference proteome</keyword>
<protein>
    <submittedName>
        <fullName evidence="2">Transposable element</fullName>
    </submittedName>
</protein>
<evidence type="ECO:0000259" key="1">
    <source>
        <dbReference type="Pfam" id="PF00078"/>
    </source>
</evidence>
<evidence type="ECO:0000313" key="2">
    <source>
        <dbReference type="EMBL" id="KRH94500.1"/>
    </source>
</evidence>
<reference evidence="2 3" key="1">
    <citation type="submission" date="2015-07" db="EMBL/GenBank/DDBJ databases">
        <title>The genome of Pseudoloma neurophilia, a relevant intracellular parasite of the zebrafish.</title>
        <authorList>
            <person name="Ndikumana S."/>
            <person name="Pelin A."/>
            <person name="Sanders J."/>
            <person name="Corradi N."/>
        </authorList>
    </citation>
    <scope>NUCLEOTIDE SEQUENCE [LARGE SCALE GENOMIC DNA]</scope>
    <source>
        <strain evidence="2 3">MK1</strain>
    </source>
</reference>
<comment type="caution">
    <text evidence="2">The sequence shown here is derived from an EMBL/GenBank/DDBJ whole genome shotgun (WGS) entry which is preliminary data.</text>
</comment>
<name>A0A0R0M4P8_9MICR</name>
<accession>A0A0R0M4P8</accession>
<dbReference type="VEuPathDB" id="MicrosporidiaDB:M153_2360001141"/>
<proteinExistence type="predicted"/>
<dbReference type="Gene3D" id="3.10.10.10">
    <property type="entry name" value="HIV Type 1 Reverse Transcriptase, subunit A, domain 1"/>
    <property type="match status" value="1"/>
</dbReference>
<dbReference type="AlphaFoldDB" id="A0A0R0M4P8"/>
<evidence type="ECO:0000313" key="3">
    <source>
        <dbReference type="Proteomes" id="UP000051530"/>
    </source>
</evidence>